<sequence length="189" mass="22529">MNEISKYNYIKIEELTLNEDIKYITFNTNSKEIKPYKNKPDITNNEVIFIIFDREQFLQNSKSKGSILLSIKNSSFICSQKIKTELKSHISNSFMIDFLEKDKILKNINLYMNNETQSKKFYNNILKRLKYQNLELFEKTNEEREINLKNGIKQRDKDILNKKIKNKEDKEKEGIVPNIKKSSKIDLNF</sequence>
<protein>
    <submittedName>
        <fullName evidence="1">Uncharacterized protein</fullName>
    </submittedName>
</protein>
<reference evidence="1 2" key="1">
    <citation type="submission" date="2018-08" db="EMBL/GenBank/DDBJ databases">
        <title>Complete genome of the Arcobacter suis type strain LMG 26152.</title>
        <authorList>
            <person name="Miller W.G."/>
            <person name="Yee E."/>
            <person name="Bono J.L."/>
        </authorList>
    </citation>
    <scope>NUCLEOTIDE SEQUENCE [LARGE SCALE GENOMIC DNA]</scope>
    <source>
        <strain evidence="1 2">CECT 7833</strain>
    </source>
</reference>
<gene>
    <name evidence="1" type="ORF">ASUIS_1028</name>
</gene>
<dbReference type="RefSeq" id="WP_118886061.1">
    <property type="nucleotide sequence ID" value="NZ_CP032100.1"/>
</dbReference>
<keyword evidence="2" id="KW-1185">Reference proteome</keyword>
<dbReference type="KEGG" id="asui:ASUIS_1028"/>
<organism evidence="1 2">
    <name type="scientific">Arcobacter suis CECT 7833</name>
    <dbReference type="NCBI Taxonomy" id="663365"/>
    <lineage>
        <taxon>Bacteria</taxon>
        <taxon>Pseudomonadati</taxon>
        <taxon>Campylobacterota</taxon>
        <taxon>Epsilonproteobacteria</taxon>
        <taxon>Campylobacterales</taxon>
        <taxon>Arcobacteraceae</taxon>
        <taxon>Arcobacter</taxon>
    </lineage>
</organism>
<evidence type="ECO:0000313" key="2">
    <source>
        <dbReference type="Proteomes" id="UP000263040"/>
    </source>
</evidence>
<proteinExistence type="predicted"/>
<evidence type="ECO:0000313" key="1">
    <source>
        <dbReference type="EMBL" id="AXX89516.1"/>
    </source>
</evidence>
<dbReference type="AlphaFoldDB" id="A0AAD0SQA9"/>
<dbReference type="Proteomes" id="UP000263040">
    <property type="component" value="Chromosome"/>
</dbReference>
<dbReference type="EMBL" id="CP032100">
    <property type="protein sequence ID" value="AXX89516.1"/>
    <property type="molecule type" value="Genomic_DNA"/>
</dbReference>
<name>A0AAD0SQA9_9BACT</name>
<accession>A0AAD0SQA9</accession>